<organism evidence="2 3">
    <name type="scientific">Trema orientale</name>
    <name type="common">Charcoal tree</name>
    <name type="synonym">Celtis orientalis</name>
    <dbReference type="NCBI Taxonomy" id="63057"/>
    <lineage>
        <taxon>Eukaryota</taxon>
        <taxon>Viridiplantae</taxon>
        <taxon>Streptophyta</taxon>
        <taxon>Embryophyta</taxon>
        <taxon>Tracheophyta</taxon>
        <taxon>Spermatophyta</taxon>
        <taxon>Magnoliopsida</taxon>
        <taxon>eudicotyledons</taxon>
        <taxon>Gunneridae</taxon>
        <taxon>Pentapetalae</taxon>
        <taxon>rosids</taxon>
        <taxon>fabids</taxon>
        <taxon>Rosales</taxon>
        <taxon>Cannabaceae</taxon>
        <taxon>Trema</taxon>
    </lineage>
</organism>
<reference evidence="3" key="1">
    <citation type="submission" date="2016-06" db="EMBL/GenBank/DDBJ databases">
        <title>Parallel loss of symbiosis genes in relatives of nitrogen-fixing non-legume Parasponia.</title>
        <authorList>
            <person name="Van Velzen R."/>
            <person name="Holmer R."/>
            <person name="Bu F."/>
            <person name="Rutten L."/>
            <person name="Van Zeijl A."/>
            <person name="Liu W."/>
            <person name="Santuari L."/>
            <person name="Cao Q."/>
            <person name="Sharma T."/>
            <person name="Shen D."/>
            <person name="Roswanjaya Y."/>
            <person name="Wardhani T."/>
            <person name="Kalhor M.S."/>
            <person name="Jansen J."/>
            <person name="Van den Hoogen J."/>
            <person name="Gungor B."/>
            <person name="Hartog M."/>
            <person name="Hontelez J."/>
            <person name="Verver J."/>
            <person name="Yang W.-C."/>
            <person name="Schijlen E."/>
            <person name="Repin R."/>
            <person name="Schilthuizen M."/>
            <person name="Schranz E."/>
            <person name="Heidstra R."/>
            <person name="Miyata K."/>
            <person name="Fedorova E."/>
            <person name="Kohlen W."/>
            <person name="Bisseling T."/>
            <person name="Smit S."/>
            <person name="Geurts R."/>
        </authorList>
    </citation>
    <scope>NUCLEOTIDE SEQUENCE [LARGE SCALE GENOMIC DNA]</scope>
    <source>
        <strain evidence="3">cv. RG33-2</strain>
    </source>
</reference>
<evidence type="ECO:0008006" key="4">
    <source>
        <dbReference type="Google" id="ProtNLM"/>
    </source>
</evidence>
<evidence type="ECO:0000313" key="2">
    <source>
        <dbReference type="EMBL" id="PON50209.1"/>
    </source>
</evidence>
<dbReference type="AlphaFoldDB" id="A0A2P5BN34"/>
<dbReference type="EMBL" id="JXTC01000489">
    <property type="protein sequence ID" value="PON50209.1"/>
    <property type="molecule type" value="Genomic_DNA"/>
</dbReference>
<keyword evidence="1" id="KW-0812">Transmembrane</keyword>
<name>A0A2P5BN34_TREOI</name>
<proteinExistence type="predicted"/>
<keyword evidence="1" id="KW-0472">Membrane</keyword>
<dbReference type="InParanoid" id="A0A2P5BN34"/>
<evidence type="ECO:0000313" key="3">
    <source>
        <dbReference type="Proteomes" id="UP000237000"/>
    </source>
</evidence>
<gene>
    <name evidence="2" type="ORF">TorRG33x02_315340</name>
</gene>
<evidence type="ECO:0000256" key="1">
    <source>
        <dbReference type="SAM" id="Phobius"/>
    </source>
</evidence>
<comment type="caution">
    <text evidence="2">The sequence shown here is derived from an EMBL/GenBank/DDBJ whole genome shotgun (WGS) entry which is preliminary data.</text>
</comment>
<accession>A0A2P5BN34</accession>
<keyword evidence="1" id="KW-1133">Transmembrane helix</keyword>
<dbReference type="Proteomes" id="UP000237000">
    <property type="component" value="Unassembled WGS sequence"/>
</dbReference>
<sequence length="147" mass="16472">MLPLRQSTSKADLTRAPYATYDITPIRMTPRVPQNIKSSPQLANLVPPLARERERQGERVCFSVRRFCVFRRSLRSEFPSTLVSFSGAEFILLCIISRSTPVSVVVSGETLRFYAWHLLITGSESLLVCVLTVGALWLGVLALGRDF</sequence>
<feature type="transmembrane region" description="Helical" evidence="1">
    <location>
        <begin position="113"/>
        <end position="143"/>
    </location>
</feature>
<protein>
    <recommendedName>
        <fullName evidence="4">Transmembrane protein</fullName>
    </recommendedName>
</protein>
<keyword evidence="3" id="KW-1185">Reference proteome</keyword>